<reference evidence="2" key="1">
    <citation type="submission" date="2013-07" db="EMBL/GenBank/DDBJ databases">
        <title>Midgut Transcriptome Profiling of Anoplphora glabripennis, a Lignocellulose Degrading, Wood-Boring Cerambycid.</title>
        <authorList>
            <person name="Scully E.D."/>
            <person name="Hoover K."/>
            <person name="Carlson J.E."/>
            <person name="Tien M."/>
            <person name="Geib S.M."/>
        </authorList>
    </citation>
    <scope>NUCLEOTIDE SEQUENCE</scope>
</reference>
<organism evidence="2">
    <name type="scientific">Anoplophora glabripennis</name>
    <name type="common">Asian longhorn beetle</name>
    <name type="synonym">Anoplophora nobilis</name>
    <dbReference type="NCBI Taxonomy" id="217634"/>
    <lineage>
        <taxon>Eukaryota</taxon>
        <taxon>Metazoa</taxon>
        <taxon>Ecdysozoa</taxon>
        <taxon>Arthropoda</taxon>
        <taxon>Hexapoda</taxon>
        <taxon>Insecta</taxon>
        <taxon>Pterygota</taxon>
        <taxon>Neoptera</taxon>
        <taxon>Endopterygota</taxon>
        <taxon>Coleoptera</taxon>
        <taxon>Polyphaga</taxon>
        <taxon>Cucujiformia</taxon>
        <taxon>Chrysomeloidea</taxon>
        <taxon>Cerambycidae</taxon>
        <taxon>Lamiinae</taxon>
        <taxon>Lamiini</taxon>
        <taxon>Anoplophora</taxon>
    </lineage>
</organism>
<evidence type="ECO:0000313" key="2">
    <source>
        <dbReference type="EMBL" id="JAB65722.1"/>
    </source>
</evidence>
<evidence type="ECO:0000256" key="1">
    <source>
        <dbReference type="SAM" id="MobiDB-lite"/>
    </source>
</evidence>
<feature type="region of interest" description="Disordered" evidence="1">
    <location>
        <begin position="8"/>
        <end position="36"/>
    </location>
</feature>
<name>V5GVK8_ANOGL</name>
<feature type="non-terminal residue" evidence="2">
    <location>
        <position position="1"/>
    </location>
</feature>
<dbReference type="EMBL" id="GALX01002744">
    <property type="protein sequence ID" value="JAB65722.1"/>
    <property type="molecule type" value="Transcribed_RNA"/>
</dbReference>
<dbReference type="AlphaFoldDB" id="V5GVK8"/>
<sequence length="144" mass="16633">NCIEILASSSTSMGRPVDDEGPTFRPTITSTPRRNDGLDDVVESIRAKAALQHIQLEEFKNIWYGDFKQYVRRKEAEFINEVRFRRQTTIQNLEKINEYHKVLDEISEELTVDINNMNATMAYMDGFAEGLPEKMFNLPSKANK</sequence>
<protein>
    <submittedName>
        <fullName evidence="2">Uncharacterized protein</fullName>
    </submittedName>
</protein>
<proteinExistence type="predicted"/>
<accession>V5GVK8</accession>